<dbReference type="AlphaFoldDB" id="A0A7S4NID9"/>
<keyword evidence="1" id="KW-0812">Transmembrane</keyword>
<feature type="transmembrane region" description="Helical" evidence="1">
    <location>
        <begin position="32"/>
        <end position="55"/>
    </location>
</feature>
<keyword evidence="1" id="KW-1133">Transmembrane helix</keyword>
<reference evidence="2" key="1">
    <citation type="submission" date="2021-01" db="EMBL/GenBank/DDBJ databases">
        <authorList>
            <person name="Corre E."/>
            <person name="Pelletier E."/>
            <person name="Niang G."/>
            <person name="Scheremetjew M."/>
            <person name="Finn R."/>
            <person name="Kale V."/>
            <person name="Holt S."/>
            <person name="Cochrane G."/>
            <person name="Meng A."/>
            <person name="Brown T."/>
            <person name="Cohen L."/>
        </authorList>
    </citation>
    <scope>NUCLEOTIDE SEQUENCE</scope>
    <source>
        <strain evidence="2">Isolate 1302-5</strain>
    </source>
</reference>
<protein>
    <recommendedName>
        <fullName evidence="3">SGNH hydrolase-type esterase domain-containing protein</fullName>
    </recommendedName>
</protein>
<accession>A0A7S4NID9</accession>
<gene>
    <name evidence="2" type="ORF">OAUR00152_LOCUS42616</name>
</gene>
<evidence type="ECO:0000256" key="1">
    <source>
        <dbReference type="SAM" id="Phobius"/>
    </source>
</evidence>
<feature type="transmembrane region" description="Helical" evidence="1">
    <location>
        <begin position="6"/>
        <end position="25"/>
    </location>
</feature>
<dbReference type="EMBL" id="HBKQ01062514">
    <property type="protein sequence ID" value="CAE2290029.1"/>
    <property type="molecule type" value="Transcribed_RNA"/>
</dbReference>
<organism evidence="2">
    <name type="scientific">Odontella aurita</name>
    <dbReference type="NCBI Taxonomy" id="265563"/>
    <lineage>
        <taxon>Eukaryota</taxon>
        <taxon>Sar</taxon>
        <taxon>Stramenopiles</taxon>
        <taxon>Ochrophyta</taxon>
        <taxon>Bacillariophyta</taxon>
        <taxon>Mediophyceae</taxon>
        <taxon>Biddulphiophycidae</taxon>
        <taxon>Eupodiscales</taxon>
        <taxon>Odontellaceae</taxon>
        <taxon>Odontella</taxon>
    </lineage>
</organism>
<keyword evidence="1" id="KW-0472">Membrane</keyword>
<sequence>MIGFIFSGGSVTILLDAAAPLVSWVHVHAKLIIVAVILAVPAVALIQGACFLLWYRFQYGADAPVPLLPAHGVTVVNPVDIVVPETDDSDSVATEASSLCSPFFSHDVGSSHMDSFESSLKKLSNGKFSSTGATSVALGSTRETGSLSDLKKLRRAANTAPLRLLMVGDSLAAGVGVSKSATPVLPEVIAKSLSKGLGGRAVFWTCIAEPGASSGWIVRELENVQSDEGTKKVDFITSSSQRALASLLEEEEVKPIESIVYHNEMEKLSSIDDSSEKAELDEWRNRLSLHGELLKSDKFGEYDIACVMTGVNDLKGAVMPWLLQGDEVKLRQQARQRGGNYTSELKRVVDTVANKMKAGLSESLDRVQSSVDNIRERIGGSSHASLHLSSPETLPLMGNAKESDVAEINRTFSDESFTHPLIVLPALPSNLPVLQIFPFIYFLLPLIHIADRFKRKLAETYPHAILYVEHSSINEMLDFENRRGFYYNQMVREDTLLALNDQSPEFCARVKEQMKNYCSKKGNRQIRYLRRGRHKPKAVVQPANVRIMAPGASLLSLDGIHPNDAGYEFWGRHIAAAILSEWKLSRVQRA</sequence>
<evidence type="ECO:0000313" key="2">
    <source>
        <dbReference type="EMBL" id="CAE2290029.1"/>
    </source>
</evidence>
<name>A0A7S4NID9_9STRA</name>
<evidence type="ECO:0008006" key="3">
    <source>
        <dbReference type="Google" id="ProtNLM"/>
    </source>
</evidence>
<dbReference type="SUPFAM" id="SSF52266">
    <property type="entry name" value="SGNH hydrolase"/>
    <property type="match status" value="1"/>
</dbReference>
<proteinExistence type="predicted"/>